<feature type="compositionally biased region" description="Basic and acidic residues" evidence="1">
    <location>
        <begin position="59"/>
        <end position="68"/>
    </location>
</feature>
<evidence type="ECO:0000313" key="3">
    <source>
        <dbReference type="Proteomes" id="UP001610432"/>
    </source>
</evidence>
<dbReference type="Proteomes" id="UP001610432">
    <property type="component" value="Unassembled WGS sequence"/>
</dbReference>
<accession>A0ABR4LW39</accession>
<organism evidence="2 3">
    <name type="scientific">Aspergillus lucknowensis</name>
    <dbReference type="NCBI Taxonomy" id="176173"/>
    <lineage>
        <taxon>Eukaryota</taxon>
        <taxon>Fungi</taxon>
        <taxon>Dikarya</taxon>
        <taxon>Ascomycota</taxon>
        <taxon>Pezizomycotina</taxon>
        <taxon>Eurotiomycetes</taxon>
        <taxon>Eurotiomycetidae</taxon>
        <taxon>Eurotiales</taxon>
        <taxon>Aspergillaceae</taxon>
        <taxon>Aspergillus</taxon>
        <taxon>Aspergillus subgen. Nidulantes</taxon>
    </lineage>
</organism>
<keyword evidence="3" id="KW-1185">Reference proteome</keyword>
<comment type="caution">
    <text evidence="2">The sequence shown here is derived from an EMBL/GenBank/DDBJ whole genome shotgun (WGS) entry which is preliminary data.</text>
</comment>
<reference evidence="2 3" key="1">
    <citation type="submission" date="2024-07" db="EMBL/GenBank/DDBJ databases">
        <title>Section-level genome sequencing and comparative genomics of Aspergillus sections Usti and Cavernicolus.</title>
        <authorList>
            <consortium name="Lawrence Berkeley National Laboratory"/>
            <person name="Nybo J.L."/>
            <person name="Vesth T.C."/>
            <person name="Theobald S."/>
            <person name="Frisvad J.C."/>
            <person name="Larsen T.O."/>
            <person name="Kjaerboelling I."/>
            <person name="Rothschild-Mancinelli K."/>
            <person name="Lyhne E.K."/>
            <person name="Kogle M.E."/>
            <person name="Barry K."/>
            <person name="Clum A."/>
            <person name="Na H."/>
            <person name="Ledsgaard L."/>
            <person name="Lin J."/>
            <person name="Lipzen A."/>
            <person name="Kuo A."/>
            <person name="Riley R."/>
            <person name="Mondo S."/>
            <person name="Labutti K."/>
            <person name="Haridas S."/>
            <person name="Pangalinan J."/>
            <person name="Salamov A.A."/>
            <person name="Simmons B.A."/>
            <person name="Magnuson J.K."/>
            <person name="Chen J."/>
            <person name="Drula E."/>
            <person name="Henrissat B."/>
            <person name="Wiebenga A."/>
            <person name="Lubbers R.J."/>
            <person name="Gomes A.C."/>
            <person name="Macurrencykelacurrency M.R."/>
            <person name="Stajich J."/>
            <person name="Grigoriev I.V."/>
            <person name="Mortensen U.H."/>
            <person name="De Vries R.P."/>
            <person name="Baker S.E."/>
            <person name="Andersen M.R."/>
        </authorList>
    </citation>
    <scope>NUCLEOTIDE SEQUENCE [LARGE SCALE GENOMIC DNA]</scope>
    <source>
        <strain evidence="2 3">CBS 449.75</strain>
    </source>
</reference>
<dbReference type="EMBL" id="JBFXLQ010000012">
    <property type="protein sequence ID" value="KAL2868762.1"/>
    <property type="molecule type" value="Genomic_DNA"/>
</dbReference>
<dbReference type="RefSeq" id="XP_070887741.1">
    <property type="nucleotide sequence ID" value="XM_071030386.1"/>
</dbReference>
<name>A0ABR4LW39_9EURO</name>
<proteinExistence type="predicted"/>
<dbReference type="GeneID" id="98145458"/>
<evidence type="ECO:0000256" key="1">
    <source>
        <dbReference type="SAM" id="MobiDB-lite"/>
    </source>
</evidence>
<sequence length="184" mass="20955">MCGVKSVCNGGDWDNNGRTRGLPFMEGDKWWMDGTTNRNAIIQDVQRGEMETEIFSQRTGKDLDRGEAVGKPPSSSYDVMRGRPQWRPKRLGKNSARLNDRRPRNAESHSKSPRSCVAPTFCSNFQPNLPLPPHGSPLSRSRKASPPRPSLSQRTLIARGRFCLRYAPRIWSNCSWLDPFFWGY</sequence>
<gene>
    <name evidence="2" type="ORF">BJX67DRAFT_36631</name>
</gene>
<feature type="compositionally biased region" description="Basic and acidic residues" evidence="1">
    <location>
        <begin position="98"/>
        <end position="110"/>
    </location>
</feature>
<feature type="region of interest" description="Disordered" evidence="1">
    <location>
        <begin position="52"/>
        <end position="116"/>
    </location>
</feature>
<evidence type="ECO:0000313" key="2">
    <source>
        <dbReference type="EMBL" id="KAL2868762.1"/>
    </source>
</evidence>
<protein>
    <submittedName>
        <fullName evidence="2">Uncharacterized protein</fullName>
    </submittedName>
</protein>
<feature type="region of interest" description="Disordered" evidence="1">
    <location>
        <begin position="128"/>
        <end position="152"/>
    </location>
</feature>